<accession>A0A1I2ACS1</accession>
<evidence type="ECO:0000313" key="3">
    <source>
        <dbReference type="EMBL" id="SFE41761.1"/>
    </source>
</evidence>
<keyword evidence="2" id="KW-0732">Signal</keyword>
<dbReference type="Proteomes" id="UP000199323">
    <property type="component" value="Unassembled WGS sequence"/>
</dbReference>
<gene>
    <name evidence="3" type="ORF">SAMN05216251_10339</name>
</gene>
<feature type="signal peptide" evidence="2">
    <location>
        <begin position="1"/>
        <end position="34"/>
    </location>
</feature>
<feature type="region of interest" description="Disordered" evidence="1">
    <location>
        <begin position="33"/>
        <end position="67"/>
    </location>
</feature>
<feature type="compositionally biased region" description="Low complexity" evidence="1">
    <location>
        <begin position="33"/>
        <end position="64"/>
    </location>
</feature>
<organism evidence="3 4">
    <name type="scientific">Actinacidiphila alni</name>
    <dbReference type="NCBI Taxonomy" id="380248"/>
    <lineage>
        <taxon>Bacteria</taxon>
        <taxon>Bacillati</taxon>
        <taxon>Actinomycetota</taxon>
        <taxon>Actinomycetes</taxon>
        <taxon>Kitasatosporales</taxon>
        <taxon>Streptomycetaceae</taxon>
        <taxon>Actinacidiphila</taxon>
    </lineage>
</organism>
<dbReference type="InterPro" id="IPR006311">
    <property type="entry name" value="TAT_signal"/>
</dbReference>
<reference evidence="3 4" key="1">
    <citation type="submission" date="2016-10" db="EMBL/GenBank/DDBJ databases">
        <authorList>
            <person name="de Groot N.N."/>
        </authorList>
    </citation>
    <scope>NUCLEOTIDE SEQUENCE [LARGE SCALE GENOMIC DNA]</scope>
    <source>
        <strain evidence="3 4">CGMCC 4.3510</strain>
    </source>
</reference>
<keyword evidence="4" id="KW-1185">Reference proteome</keyword>
<protein>
    <recommendedName>
        <fullName evidence="5">Peptidase</fullName>
    </recommendedName>
</protein>
<evidence type="ECO:0000313" key="4">
    <source>
        <dbReference type="Proteomes" id="UP000199323"/>
    </source>
</evidence>
<dbReference type="PROSITE" id="PS51318">
    <property type="entry name" value="TAT"/>
    <property type="match status" value="1"/>
</dbReference>
<feature type="region of interest" description="Disordered" evidence="1">
    <location>
        <begin position="267"/>
        <end position="294"/>
    </location>
</feature>
<dbReference type="AlphaFoldDB" id="A0A1I2ACS1"/>
<name>A0A1I2ACS1_9ACTN</name>
<evidence type="ECO:0000256" key="1">
    <source>
        <dbReference type="SAM" id="MobiDB-lite"/>
    </source>
</evidence>
<evidence type="ECO:0008006" key="5">
    <source>
        <dbReference type="Google" id="ProtNLM"/>
    </source>
</evidence>
<dbReference type="STRING" id="380248.SAMN05216251_10339"/>
<proteinExistence type="predicted"/>
<feature type="chain" id="PRO_5011532215" description="Peptidase" evidence="2">
    <location>
        <begin position="35"/>
        <end position="294"/>
    </location>
</feature>
<evidence type="ECO:0000256" key="2">
    <source>
        <dbReference type="SAM" id="SignalP"/>
    </source>
</evidence>
<dbReference type="EMBL" id="FONG01000003">
    <property type="protein sequence ID" value="SFE41761.1"/>
    <property type="molecule type" value="Genomic_DNA"/>
</dbReference>
<sequence>MSTTSRRAVRLLTVSAAGVLAAAALALGAGTALADDPSADPSASGSADPGASASASPGDGDAAPTEAGTNFRTATVLRQGQEATADASAGDYLYWAFAADTGQHVTVRATVTFPETAARHGASTWQLDVYDGLRRRQPCRFGAQTRTAAADATSVELVCKLRTIRSWAEPWSNDPLRGSYFLRLTVLDLPSTDLGQPVHAAVKATSDGTAGRQAVDGSVAPVVSAYTPHTAPADGWAGTWWSPRWLWTAGGGLLAALAALGGHRLARGPIRTPGRPRPGEPPREPAQYANRGMD</sequence>
<dbReference type="RefSeq" id="WP_245795759.1">
    <property type="nucleotide sequence ID" value="NZ_FONG01000003.1"/>
</dbReference>